<dbReference type="AlphaFoldDB" id="A0A229UQ12"/>
<name>A0A229UQ12_9BACL</name>
<dbReference type="EMBL" id="NMQW01000022">
    <property type="protein sequence ID" value="OXM85454.1"/>
    <property type="molecule type" value="Genomic_DNA"/>
</dbReference>
<dbReference type="Proteomes" id="UP000215509">
    <property type="component" value="Unassembled WGS sequence"/>
</dbReference>
<protein>
    <submittedName>
        <fullName evidence="1">Uncharacterized protein</fullName>
    </submittedName>
</protein>
<proteinExistence type="predicted"/>
<reference evidence="1 2" key="1">
    <citation type="submission" date="2017-07" db="EMBL/GenBank/DDBJ databases">
        <title>Genome sequencing and assembly of Paenibacillus rigui.</title>
        <authorList>
            <person name="Mayilraj S."/>
        </authorList>
    </citation>
    <scope>NUCLEOTIDE SEQUENCE [LARGE SCALE GENOMIC DNA]</scope>
    <source>
        <strain evidence="1 2">JCM 16352</strain>
    </source>
</reference>
<accession>A0A229UQ12</accession>
<organism evidence="1 2">
    <name type="scientific">Paenibacillus rigui</name>
    <dbReference type="NCBI Taxonomy" id="554312"/>
    <lineage>
        <taxon>Bacteria</taxon>
        <taxon>Bacillati</taxon>
        <taxon>Bacillota</taxon>
        <taxon>Bacilli</taxon>
        <taxon>Bacillales</taxon>
        <taxon>Paenibacillaceae</taxon>
        <taxon>Paenibacillus</taxon>
    </lineage>
</organism>
<evidence type="ECO:0000313" key="2">
    <source>
        <dbReference type="Proteomes" id="UP000215509"/>
    </source>
</evidence>
<comment type="caution">
    <text evidence="1">The sequence shown here is derived from an EMBL/GenBank/DDBJ whole genome shotgun (WGS) entry which is preliminary data.</text>
</comment>
<gene>
    <name evidence="1" type="ORF">CF651_15285</name>
</gene>
<sequence>MSRQAALDDFLERHVFDKWLEDLEPIGKALSEQGESIETGLCDTFDTVWIRTAELQKQGTKGDIHYVYISLLRTGIMENIPCYRIDVHDHNWYLDTVDCSALWRADFIFEPLFRRMAGLETAKTAYARKVTPMDLARIQQIEAVKYHLLTVEFMKSMLPLLLNSSAYRQVAKSPNIRWMMGEFRDQSELLVDGERAANGGTIGVDNE</sequence>
<evidence type="ECO:0000313" key="1">
    <source>
        <dbReference type="EMBL" id="OXM85454.1"/>
    </source>
</evidence>
<dbReference type="OrthoDB" id="2064333at2"/>
<keyword evidence="2" id="KW-1185">Reference proteome</keyword>